<evidence type="ECO:0000256" key="1">
    <source>
        <dbReference type="ARBA" id="ARBA00005534"/>
    </source>
</evidence>
<evidence type="ECO:0000313" key="2">
    <source>
        <dbReference type="EMBL" id="HGT48715.1"/>
    </source>
</evidence>
<dbReference type="PROSITE" id="PS01314">
    <property type="entry name" value="UPF0047"/>
    <property type="match status" value="1"/>
</dbReference>
<comment type="caution">
    <text evidence="2">The sequence shown here is derived from an EMBL/GenBank/DDBJ whole genome shotgun (WGS) entry which is preliminary data.</text>
</comment>
<dbReference type="Pfam" id="PF01894">
    <property type="entry name" value="YjbQ"/>
    <property type="match status" value="1"/>
</dbReference>
<dbReference type="EMBL" id="DSVI01000019">
    <property type="protein sequence ID" value="HGT48715.1"/>
    <property type="molecule type" value="Genomic_DNA"/>
</dbReference>
<proteinExistence type="inferred from homology"/>
<organism evidence="2">
    <name type="scientific">Ignavibacterium album</name>
    <dbReference type="NCBI Taxonomy" id="591197"/>
    <lineage>
        <taxon>Bacteria</taxon>
        <taxon>Pseudomonadati</taxon>
        <taxon>Ignavibacteriota</taxon>
        <taxon>Ignavibacteria</taxon>
        <taxon>Ignavibacteriales</taxon>
        <taxon>Ignavibacteriaceae</taxon>
        <taxon>Ignavibacterium</taxon>
    </lineage>
</organism>
<protein>
    <submittedName>
        <fullName evidence="2">YjbQ family protein</fullName>
    </submittedName>
</protein>
<dbReference type="InterPro" id="IPR001602">
    <property type="entry name" value="UPF0047_YjbQ-like"/>
</dbReference>
<comment type="similarity">
    <text evidence="1">Belongs to the UPF0047 family.</text>
</comment>
<dbReference type="SUPFAM" id="SSF111038">
    <property type="entry name" value="YjbQ-like"/>
    <property type="match status" value="1"/>
</dbReference>
<dbReference type="PANTHER" id="PTHR30615:SF8">
    <property type="entry name" value="UPF0047 PROTEIN C4A8.02C"/>
    <property type="match status" value="1"/>
</dbReference>
<dbReference type="Gene3D" id="2.60.120.460">
    <property type="entry name" value="YjbQ-like"/>
    <property type="match status" value="1"/>
</dbReference>
<gene>
    <name evidence="2" type="ORF">ENS56_11810</name>
</gene>
<reference evidence="2" key="1">
    <citation type="journal article" date="2020" name="mSystems">
        <title>Genome- and Community-Level Interaction Insights into Carbon Utilization and Element Cycling Functions of Hydrothermarchaeota in Hydrothermal Sediment.</title>
        <authorList>
            <person name="Zhou Z."/>
            <person name="Liu Y."/>
            <person name="Xu W."/>
            <person name="Pan J."/>
            <person name="Luo Z.H."/>
            <person name="Li M."/>
        </authorList>
    </citation>
    <scope>NUCLEOTIDE SEQUENCE [LARGE SCALE GENOMIC DNA]</scope>
    <source>
        <strain evidence="2">SpSt-500</strain>
    </source>
</reference>
<dbReference type="PIRSF" id="PIRSF004681">
    <property type="entry name" value="UCP004681"/>
    <property type="match status" value="1"/>
</dbReference>
<dbReference type="InterPro" id="IPR035917">
    <property type="entry name" value="YjbQ-like_sf"/>
</dbReference>
<dbReference type="PANTHER" id="PTHR30615">
    <property type="entry name" value="UNCHARACTERIZED PROTEIN YJBQ-RELATED"/>
    <property type="match status" value="1"/>
</dbReference>
<dbReference type="AlphaFoldDB" id="A0A832G7D3"/>
<accession>A0A832G7D3</accession>
<sequence length="139" mass="15934">MYIQKEITLKSRSKGIYLITSEILSEIPEIKSIRVGIANIFLKHTSASLSINENASADVRYDMEKFIDRLIPNEKYFEHNYEGEDDMPAHIKTSLIGNSLTIPVTNGRFNLGTWQGIYLCEHRVRPHQRKLVITLIGSE</sequence>
<name>A0A832G7D3_9BACT</name>
<dbReference type="NCBIfam" id="TIGR00149">
    <property type="entry name" value="TIGR00149_YjbQ"/>
    <property type="match status" value="1"/>
</dbReference>